<dbReference type="GO" id="GO:0016887">
    <property type="term" value="F:ATP hydrolysis activity"/>
    <property type="evidence" value="ECO:0007669"/>
    <property type="project" value="InterPro"/>
</dbReference>
<dbReference type="InterPro" id="IPR027417">
    <property type="entry name" value="P-loop_NTPase"/>
</dbReference>
<evidence type="ECO:0000256" key="2">
    <source>
        <dbReference type="ARBA" id="ARBA00022448"/>
    </source>
</evidence>
<reference evidence="6 7" key="1">
    <citation type="submission" date="2020-07" db="EMBL/GenBank/DDBJ databases">
        <authorList>
            <person name="Li M."/>
        </authorList>
    </citation>
    <scope>NUCLEOTIDE SEQUENCE [LARGE SCALE GENOMIC DNA]</scope>
    <source>
        <strain evidence="6 7">DSM 23284</strain>
    </source>
</reference>
<dbReference type="Pfam" id="PF00005">
    <property type="entry name" value="ABC_tran"/>
    <property type="match status" value="1"/>
</dbReference>
<evidence type="ECO:0000313" key="7">
    <source>
        <dbReference type="Proteomes" id="UP000559404"/>
    </source>
</evidence>
<keyword evidence="4 6" id="KW-0067">ATP-binding</keyword>
<dbReference type="PANTHER" id="PTHR43423">
    <property type="entry name" value="ABC TRANSPORTER I FAMILY MEMBER 17"/>
    <property type="match status" value="1"/>
</dbReference>
<dbReference type="AlphaFoldDB" id="A0A838XNR8"/>
<dbReference type="GO" id="GO:0005524">
    <property type="term" value="F:ATP binding"/>
    <property type="evidence" value="ECO:0007669"/>
    <property type="project" value="UniProtKB-KW"/>
</dbReference>
<comment type="similarity">
    <text evidence="1">Belongs to the ABC transporter superfamily.</text>
</comment>
<dbReference type="PROSITE" id="PS00211">
    <property type="entry name" value="ABC_TRANSPORTER_1"/>
    <property type="match status" value="1"/>
</dbReference>
<dbReference type="PROSITE" id="PS50893">
    <property type="entry name" value="ABC_TRANSPORTER_2"/>
    <property type="match status" value="1"/>
</dbReference>
<keyword evidence="7" id="KW-1185">Reference proteome</keyword>
<proteinExistence type="inferred from homology"/>
<sequence length="254" mass="27858">MPDPRVLPFPTSPGEARPAARLPLTVRGLGFVADGTRILDGIDLDLTDNRLTVIMGPNGAGKSVLLKLLHGLLPPSAGRILWGGRELDRHTRQRQAMVFQKPVLFRRSVRANLQFAVNLKKSPEATDLLSILMDDLHLNDLADRPARLLSGGEQQRLALARALLLTPDILFLDEPCANLDPASVLLIEETLHKARAGGTKVLLVTHDLHQARRLAEDVVFLHRGRLTEHSDADSYFDAPASPEARAYLAGQILL</sequence>
<accession>A0A838XNR8</accession>
<dbReference type="Gene3D" id="3.40.50.300">
    <property type="entry name" value="P-loop containing nucleotide triphosphate hydrolases"/>
    <property type="match status" value="1"/>
</dbReference>
<evidence type="ECO:0000256" key="1">
    <source>
        <dbReference type="ARBA" id="ARBA00005417"/>
    </source>
</evidence>
<reference evidence="6 7" key="2">
    <citation type="submission" date="2020-08" db="EMBL/GenBank/DDBJ databases">
        <title>Stappia taiwanensis sp. nov., isolated from a coastal thermal spring.</title>
        <authorList>
            <person name="Kampfer P."/>
        </authorList>
    </citation>
    <scope>NUCLEOTIDE SEQUENCE [LARGE SCALE GENOMIC DNA]</scope>
    <source>
        <strain evidence="6 7">DSM 23284</strain>
    </source>
</reference>
<dbReference type="RefSeq" id="WP_181758440.1">
    <property type="nucleotide sequence ID" value="NZ_BMCR01000001.1"/>
</dbReference>
<evidence type="ECO:0000259" key="5">
    <source>
        <dbReference type="PROSITE" id="PS50893"/>
    </source>
</evidence>
<dbReference type="InterPro" id="IPR017871">
    <property type="entry name" value="ABC_transporter-like_CS"/>
</dbReference>
<evidence type="ECO:0000313" key="6">
    <source>
        <dbReference type="EMBL" id="MBA4610256.1"/>
    </source>
</evidence>
<name>A0A838XNR8_9HYPH</name>
<dbReference type="InterPro" id="IPR003439">
    <property type="entry name" value="ABC_transporter-like_ATP-bd"/>
</dbReference>
<dbReference type="PANTHER" id="PTHR43423:SF1">
    <property type="entry name" value="ABC TRANSPORTER I FAMILY MEMBER 17"/>
    <property type="match status" value="1"/>
</dbReference>
<comment type="caution">
    <text evidence="6">The sequence shown here is derived from an EMBL/GenBank/DDBJ whole genome shotgun (WGS) entry which is preliminary data.</text>
</comment>
<dbReference type="Proteomes" id="UP000559404">
    <property type="component" value="Unassembled WGS sequence"/>
</dbReference>
<keyword evidence="3" id="KW-0547">Nucleotide-binding</keyword>
<dbReference type="InterPro" id="IPR003593">
    <property type="entry name" value="AAA+_ATPase"/>
</dbReference>
<evidence type="ECO:0000256" key="4">
    <source>
        <dbReference type="ARBA" id="ARBA00022840"/>
    </source>
</evidence>
<evidence type="ECO:0000256" key="3">
    <source>
        <dbReference type="ARBA" id="ARBA00022741"/>
    </source>
</evidence>
<protein>
    <submittedName>
        <fullName evidence="6">ATP-binding cassette domain-containing protein</fullName>
    </submittedName>
</protein>
<organism evidence="6 7">
    <name type="scientific">Stappia taiwanensis</name>
    <dbReference type="NCBI Taxonomy" id="992267"/>
    <lineage>
        <taxon>Bacteria</taxon>
        <taxon>Pseudomonadati</taxon>
        <taxon>Pseudomonadota</taxon>
        <taxon>Alphaproteobacteria</taxon>
        <taxon>Hyphomicrobiales</taxon>
        <taxon>Stappiaceae</taxon>
        <taxon>Stappia</taxon>
    </lineage>
</organism>
<feature type="domain" description="ABC transporter" evidence="5">
    <location>
        <begin position="24"/>
        <end position="248"/>
    </location>
</feature>
<dbReference type="EMBL" id="JACEON010000001">
    <property type="protein sequence ID" value="MBA4610256.1"/>
    <property type="molecule type" value="Genomic_DNA"/>
</dbReference>
<keyword evidence="2" id="KW-0813">Transport</keyword>
<dbReference type="SMART" id="SM00382">
    <property type="entry name" value="AAA"/>
    <property type="match status" value="1"/>
</dbReference>
<dbReference type="SUPFAM" id="SSF52540">
    <property type="entry name" value="P-loop containing nucleoside triphosphate hydrolases"/>
    <property type="match status" value="1"/>
</dbReference>
<gene>
    <name evidence="6" type="ORF">H1W37_01225</name>
</gene>